<reference evidence="2" key="1">
    <citation type="submission" date="2018-01" db="EMBL/GenBank/DDBJ databases">
        <authorList>
            <person name="Regsiter A."/>
            <person name="William W."/>
        </authorList>
    </citation>
    <scope>NUCLEOTIDE SEQUENCE</scope>
    <source>
        <strain evidence="2">TRIP AH-1</strain>
    </source>
</reference>
<dbReference type="Gene3D" id="3.30.2310.20">
    <property type="entry name" value="RelE-like"/>
    <property type="match status" value="1"/>
</dbReference>
<sequence length="96" mass="11413">MKITFLEIAQIELDDAIKYYNHESPGLGNTFLTEVLNTIDRIGEFPEAWHPSSKRTRRCQTRRFPYGIIYQILKHEILIVAVANLHRKPDYWKNRI</sequence>
<gene>
    <name evidence="2" type="ORF">PITCH_A720031</name>
</gene>
<dbReference type="EMBL" id="OJIN01000217">
    <property type="protein sequence ID" value="SPD75691.1"/>
    <property type="molecule type" value="Genomic_DNA"/>
</dbReference>
<organism evidence="2">
    <name type="scientific">uncultured Desulfobacterium sp</name>
    <dbReference type="NCBI Taxonomy" id="201089"/>
    <lineage>
        <taxon>Bacteria</taxon>
        <taxon>Pseudomonadati</taxon>
        <taxon>Thermodesulfobacteriota</taxon>
        <taxon>Desulfobacteria</taxon>
        <taxon>Desulfobacterales</taxon>
        <taxon>Desulfobacteriaceae</taxon>
        <taxon>Desulfobacterium</taxon>
        <taxon>environmental samples</taxon>
    </lineage>
</organism>
<name>A0A445N1X9_9BACT</name>
<accession>A0A445N1X9</accession>
<dbReference type="InterPro" id="IPR035093">
    <property type="entry name" value="RelE/ParE_toxin_dom_sf"/>
</dbReference>
<evidence type="ECO:0000256" key="1">
    <source>
        <dbReference type="ARBA" id="ARBA00022649"/>
    </source>
</evidence>
<evidence type="ECO:0000313" key="2">
    <source>
        <dbReference type="EMBL" id="SPD75691.1"/>
    </source>
</evidence>
<dbReference type="Pfam" id="PF05016">
    <property type="entry name" value="ParE_toxin"/>
    <property type="match status" value="1"/>
</dbReference>
<dbReference type="AlphaFoldDB" id="A0A445N1X9"/>
<keyword evidence="1" id="KW-1277">Toxin-antitoxin system</keyword>
<dbReference type="InterPro" id="IPR007712">
    <property type="entry name" value="RelE/ParE_toxin"/>
</dbReference>
<proteinExistence type="predicted"/>
<protein>
    <recommendedName>
        <fullName evidence="3">Plasmid stabilization system</fullName>
    </recommendedName>
</protein>
<evidence type="ECO:0008006" key="3">
    <source>
        <dbReference type="Google" id="ProtNLM"/>
    </source>
</evidence>